<organism evidence="2 3">
    <name type="scientific">Paracraurococcus lichenis</name>
    <dbReference type="NCBI Taxonomy" id="3064888"/>
    <lineage>
        <taxon>Bacteria</taxon>
        <taxon>Pseudomonadati</taxon>
        <taxon>Pseudomonadota</taxon>
        <taxon>Alphaproteobacteria</taxon>
        <taxon>Acetobacterales</taxon>
        <taxon>Roseomonadaceae</taxon>
        <taxon>Paracraurococcus</taxon>
    </lineage>
</organism>
<dbReference type="Proteomes" id="UP001243009">
    <property type="component" value="Unassembled WGS sequence"/>
</dbReference>
<evidence type="ECO:0000256" key="1">
    <source>
        <dbReference type="SAM" id="MobiDB-lite"/>
    </source>
</evidence>
<comment type="caution">
    <text evidence="2">The sequence shown here is derived from an EMBL/GenBank/DDBJ whole genome shotgun (WGS) entry which is preliminary data.</text>
</comment>
<gene>
    <name evidence="2" type="ORF">Q7A36_05450</name>
</gene>
<accession>A0ABT9DV64</accession>
<dbReference type="PROSITE" id="PS51257">
    <property type="entry name" value="PROKAR_LIPOPROTEIN"/>
    <property type="match status" value="1"/>
</dbReference>
<protein>
    <submittedName>
        <fullName evidence="2">Uncharacterized protein</fullName>
    </submittedName>
</protein>
<feature type="compositionally biased region" description="Basic and acidic residues" evidence="1">
    <location>
        <begin position="34"/>
        <end position="46"/>
    </location>
</feature>
<dbReference type="RefSeq" id="WP_305102656.1">
    <property type="nucleotide sequence ID" value="NZ_JAUTWS010000004.1"/>
</dbReference>
<reference evidence="2 3" key="1">
    <citation type="submission" date="2023-08" db="EMBL/GenBank/DDBJ databases">
        <title>The draft genome sequence of Paracraurococcus sp. LOR1-02.</title>
        <authorList>
            <person name="Kingkaew E."/>
            <person name="Tanasupawat S."/>
        </authorList>
    </citation>
    <scope>NUCLEOTIDE SEQUENCE [LARGE SCALE GENOMIC DNA]</scope>
    <source>
        <strain evidence="2 3">LOR1-02</strain>
    </source>
</reference>
<feature type="region of interest" description="Disordered" evidence="1">
    <location>
        <begin position="34"/>
        <end position="73"/>
    </location>
</feature>
<evidence type="ECO:0000313" key="2">
    <source>
        <dbReference type="EMBL" id="MDO9707784.1"/>
    </source>
</evidence>
<keyword evidence="3" id="KW-1185">Reference proteome</keyword>
<proteinExistence type="predicted"/>
<evidence type="ECO:0000313" key="3">
    <source>
        <dbReference type="Proteomes" id="UP001243009"/>
    </source>
</evidence>
<dbReference type="EMBL" id="JAUTWS010000004">
    <property type="protein sequence ID" value="MDO9707784.1"/>
    <property type="molecule type" value="Genomic_DNA"/>
</dbReference>
<name>A0ABT9DV64_9PROT</name>
<sequence>MDRLGHRPFVPGASVLGGAACGLSYEGLLRDAMAEEERDRRREAGRSRALPRPPVAAQRPEADRSEQSRVAGR</sequence>